<protein>
    <submittedName>
        <fullName evidence="7">ABC transporter permease</fullName>
    </submittedName>
</protein>
<dbReference type="RefSeq" id="WP_038276968.1">
    <property type="nucleotide sequence ID" value="NZ_JPME01000002.1"/>
</dbReference>
<dbReference type="Pfam" id="PF02653">
    <property type="entry name" value="BPD_transp_2"/>
    <property type="match status" value="1"/>
</dbReference>
<evidence type="ECO:0000313" key="7">
    <source>
        <dbReference type="EMBL" id="KEZ91668.1"/>
    </source>
</evidence>
<dbReference type="EMBL" id="JPME01000002">
    <property type="protein sequence ID" value="KEZ91668.1"/>
    <property type="molecule type" value="Genomic_DNA"/>
</dbReference>
<evidence type="ECO:0000256" key="4">
    <source>
        <dbReference type="ARBA" id="ARBA00022989"/>
    </source>
</evidence>
<dbReference type="InterPro" id="IPR001851">
    <property type="entry name" value="ABC_transp_permease"/>
</dbReference>
<evidence type="ECO:0000256" key="5">
    <source>
        <dbReference type="ARBA" id="ARBA00023136"/>
    </source>
</evidence>
<sequence>MDLGKIFSVSLIYATFRSATPIIYAALCAAITQQADILNIGTEGIMLTGAFAAVAVSYLTGSWLLGVVVAMIAGLIMAMIMAVGHIRYKAEICAIGMGINLFALAITKFLLNSALGKSGTFSEPGIIAIPRVSLPFLAKVPFLKEIFDNWCITEWFVIVLIILVWFVFYKTVWGLRLRAVGQFPMAAQTAGINVNSMKYRAIAISGLIGGLAGAHLSLGYSKMFTENMTNARGFMGVAAMYFGGAHPILTAAGCLVFGLTDSIGARLQAYGVPSQLVLLMPYVVTIATLAVSMASKMAREKKKKSALAKA</sequence>
<dbReference type="PANTHER" id="PTHR43370:SF1">
    <property type="entry name" value="GUANOSINE ABC TRANSPORTER PERMEASE PROTEIN NUPQ"/>
    <property type="match status" value="1"/>
</dbReference>
<feature type="transmembrane region" description="Helical" evidence="6">
    <location>
        <begin position="63"/>
        <end position="83"/>
    </location>
</feature>
<dbReference type="GO" id="GO:0005886">
    <property type="term" value="C:plasma membrane"/>
    <property type="evidence" value="ECO:0007669"/>
    <property type="project" value="UniProtKB-SubCell"/>
</dbReference>
<accession>A0A084JRT4</accession>
<keyword evidence="5 6" id="KW-0472">Membrane</keyword>
<feature type="transmembrane region" description="Helical" evidence="6">
    <location>
        <begin position="233"/>
        <end position="260"/>
    </location>
</feature>
<dbReference type="PANTHER" id="PTHR43370">
    <property type="entry name" value="SUGAR ABC TRANSPORTER INTEGRAL MEMBRANE PROTEIN-RELATED"/>
    <property type="match status" value="1"/>
</dbReference>
<dbReference type="AlphaFoldDB" id="A0A084JRT4"/>
<evidence type="ECO:0000256" key="6">
    <source>
        <dbReference type="SAM" id="Phobius"/>
    </source>
</evidence>
<proteinExistence type="predicted"/>
<name>A0A084JRT4_9FIRM</name>
<keyword evidence="4 6" id="KW-1133">Transmembrane helix</keyword>
<dbReference type="OrthoDB" id="9792579at2"/>
<feature type="transmembrane region" description="Helical" evidence="6">
    <location>
        <begin position="95"/>
        <end position="115"/>
    </location>
</feature>
<feature type="transmembrane region" description="Helical" evidence="6">
    <location>
        <begin position="6"/>
        <end position="30"/>
    </location>
</feature>
<keyword evidence="3 6" id="KW-0812">Transmembrane</keyword>
<feature type="transmembrane region" description="Helical" evidence="6">
    <location>
        <begin position="37"/>
        <end position="57"/>
    </location>
</feature>
<dbReference type="CDD" id="cd06580">
    <property type="entry name" value="TM_PBP1_transp_TpRbsC_like"/>
    <property type="match status" value="1"/>
</dbReference>
<organism evidence="7 8">
    <name type="scientific">Lacrimispora celerecrescens</name>
    <dbReference type="NCBI Taxonomy" id="29354"/>
    <lineage>
        <taxon>Bacteria</taxon>
        <taxon>Bacillati</taxon>
        <taxon>Bacillota</taxon>
        <taxon>Clostridia</taxon>
        <taxon>Lachnospirales</taxon>
        <taxon>Lachnospiraceae</taxon>
        <taxon>Lacrimispora</taxon>
    </lineage>
</organism>
<reference evidence="7 8" key="1">
    <citation type="submission" date="2014-07" db="EMBL/GenBank/DDBJ databases">
        <title>Draft genome of Clostridium celerecrescens 152B isolated from sediments associated with methane hydrate from Krishna Godavari basin.</title>
        <authorList>
            <person name="Honkalas V.S."/>
            <person name="Dabir A.P."/>
            <person name="Arora P."/>
            <person name="Dhakephalkar P.K."/>
        </authorList>
    </citation>
    <scope>NUCLEOTIDE SEQUENCE [LARGE SCALE GENOMIC DNA]</scope>
    <source>
        <strain evidence="7 8">152B</strain>
    </source>
</reference>
<dbReference type="Proteomes" id="UP000028525">
    <property type="component" value="Unassembled WGS sequence"/>
</dbReference>
<dbReference type="GO" id="GO:0022857">
    <property type="term" value="F:transmembrane transporter activity"/>
    <property type="evidence" value="ECO:0007669"/>
    <property type="project" value="InterPro"/>
</dbReference>
<feature type="transmembrane region" description="Helical" evidence="6">
    <location>
        <begin position="121"/>
        <end position="138"/>
    </location>
</feature>
<evidence type="ECO:0000256" key="1">
    <source>
        <dbReference type="ARBA" id="ARBA00004651"/>
    </source>
</evidence>
<gene>
    <name evidence="7" type="ORF">IO98_00345</name>
</gene>
<keyword evidence="8" id="KW-1185">Reference proteome</keyword>
<feature type="transmembrane region" description="Helical" evidence="6">
    <location>
        <begin position="150"/>
        <end position="168"/>
    </location>
</feature>
<evidence type="ECO:0000313" key="8">
    <source>
        <dbReference type="Proteomes" id="UP000028525"/>
    </source>
</evidence>
<keyword evidence="2" id="KW-1003">Cell membrane</keyword>
<comment type="caution">
    <text evidence="7">The sequence shown here is derived from an EMBL/GenBank/DDBJ whole genome shotgun (WGS) entry which is preliminary data.</text>
</comment>
<dbReference type="STRING" id="29354.IO98_00345"/>
<feature type="transmembrane region" description="Helical" evidence="6">
    <location>
        <begin position="272"/>
        <end position="294"/>
    </location>
</feature>
<evidence type="ECO:0000256" key="2">
    <source>
        <dbReference type="ARBA" id="ARBA00022475"/>
    </source>
</evidence>
<feature type="transmembrane region" description="Helical" evidence="6">
    <location>
        <begin position="201"/>
        <end position="221"/>
    </location>
</feature>
<evidence type="ECO:0000256" key="3">
    <source>
        <dbReference type="ARBA" id="ARBA00022692"/>
    </source>
</evidence>
<comment type="subcellular location">
    <subcellularLocation>
        <location evidence="1">Cell membrane</location>
        <topology evidence="1">Multi-pass membrane protein</topology>
    </subcellularLocation>
</comment>